<feature type="region of interest" description="Disordered" evidence="1">
    <location>
        <begin position="80"/>
        <end position="100"/>
    </location>
</feature>
<sequence>MCYKVHTHTLSCDVRPIISSTKTHYINPYETPPSCACPLPRSSSSHAGRCPSHGCCSLSSTLHRCRRACRRPTHYHRYVCDHPPPSSSSRRHSYSYARPPTPIPSHTPWRRLPTFDRDADFQTAESGDFKFAILELLDIGRILLHAEAELEKGRQRIERERRRHATSHGAACGKVLDAWACGWTRRIALMCAEADDLKLSTEILADCWVKYVGLLRKYERMGQRRVSGILEEPAATEERTSKRTSDRGSEKATRYRSEDRPRTQGRHRSEVRSAGEEYRKGEDRIQVEEERPRRQSRRGSWGGEDRRRDREWDREKERRHAARDYVMDEGRPRQKTYVVGDRRTYREPSRDERPRSWWRM</sequence>
<proteinExistence type="predicted"/>
<dbReference type="Proteomes" id="UP000434172">
    <property type="component" value="Unassembled WGS sequence"/>
</dbReference>
<keyword evidence="3" id="KW-1185">Reference proteome</keyword>
<evidence type="ECO:0000313" key="3">
    <source>
        <dbReference type="Proteomes" id="UP000434172"/>
    </source>
</evidence>
<name>A0A8H3WME5_9PEZI</name>
<dbReference type="EMBL" id="WOWK01000006">
    <property type="protein sequence ID" value="KAF0330703.1"/>
    <property type="molecule type" value="Genomic_DNA"/>
</dbReference>
<accession>A0A8H3WME5</accession>
<comment type="caution">
    <text evidence="2">The sequence shown here is derived from an EMBL/GenBank/DDBJ whole genome shotgun (WGS) entry which is preliminary data.</text>
</comment>
<organism evidence="2 3">
    <name type="scientific">Colletotrichum asianum</name>
    <dbReference type="NCBI Taxonomy" id="702518"/>
    <lineage>
        <taxon>Eukaryota</taxon>
        <taxon>Fungi</taxon>
        <taxon>Dikarya</taxon>
        <taxon>Ascomycota</taxon>
        <taxon>Pezizomycotina</taxon>
        <taxon>Sordariomycetes</taxon>
        <taxon>Hypocreomycetidae</taxon>
        <taxon>Glomerellales</taxon>
        <taxon>Glomerellaceae</taxon>
        <taxon>Colletotrichum</taxon>
        <taxon>Colletotrichum gloeosporioides species complex</taxon>
    </lineage>
</organism>
<dbReference type="AlphaFoldDB" id="A0A8H3WME5"/>
<feature type="compositionally biased region" description="Basic and acidic residues" evidence="1">
    <location>
        <begin position="236"/>
        <end position="293"/>
    </location>
</feature>
<feature type="compositionally biased region" description="Basic and acidic residues" evidence="1">
    <location>
        <begin position="303"/>
        <end position="332"/>
    </location>
</feature>
<reference evidence="2 3" key="1">
    <citation type="submission" date="2019-12" db="EMBL/GenBank/DDBJ databases">
        <title>A genome sequence resource for the geographically widespread anthracnose pathogen Colletotrichum asianum.</title>
        <authorList>
            <person name="Meng Y."/>
        </authorList>
    </citation>
    <scope>NUCLEOTIDE SEQUENCE [LARGE SCALE GENOMIC DNA]</scope>
    <source>
        <strain evidence="2 3">ICMP 18580</strain>
    </source>
</reference>
<feature type="region of interest" description="Disordered" evidence="1">
    <location>
        <begin position="232"/>
        <end position="360"/>
    </location>
</feature>
<evidence type="ECO:0000313" key="2">
    <source>
        <dbReference type="EMBL" id="KAF0330703.1"/>
    </source>
</evidence>
<dbReference type="OrthoDB" id="4703408at2759"/>
<feature type="compositionally biased region" description="Basic and acidic residues" evidence="1">
    <location>
        <begin position="340"/>
        <end position="360"/>
    </location>
</feature>
<gene>
    <name evidence="2" type="ORF">GQ607_002107</name>
</gene>
<protein>
    <submittedName>
        <fullName evidence="2">Uncharacterized protein</fullName>
    </submittedName>
</protein>
<evidence type="ECO:0000256" key="1">
    <source>
        <dbReference type="SAM" id="MobiDB-lite"/>
    </source>
</evidence>